<dbReference type="Proteomes" id="UP000002191">
    <property type="component" value="Chromosome"/>
</dbReference>
<dbReference type="KEGG" id="das:Daes_0533"/>
<dbReference type="PANTHER" id="PTHR11054">
    <property type="entry name" value="6-PHOSPHOGLUCONOLACTONASE"/>
    <property type="match status" value="1"/>
</dbReference>
<evidence type="ECO:0000256" key="7">
    <source>
        <dbReference type="RuleBase" id="RU365095"/>
    </source>
</evidence>
<proteinExistence type="inferred from homology"/>
<dbReference type="UniPathway" id="UPA00115">
    <property type="reaction ID" value="UER00409"/>
</dbReference>
<comment type="catalytic activity">
    <reaction evidence="1 7">
        <text>6-phospho-D-glucono-1,5-lactone + H2O = 6-phospho-D-gluconate + H(+)</text>
        <dbReference type="Rhea" id="RHEA:12556"/>
        <dbReference type="ChEBI" id="CHEBI:15377"/>
        <dbReference type="ChEBI" id="CHEBI:15378"/>
        <dbReference type="ChEBI" id="CHEBI:57955"/>
        <dbReference type="ChEBI" id="CHEBI:58759"/>
        <dbReference type="EC" id="3.1.1.31"/>
    </reaction>
</comment>
<dbReference type="GO" id="GO:0017057">
    <property type="term" value="F:6-phosphogluconolactonase activity"/>
    <property type="evidence" value="ECO:0007669"/>
    <property type="project" value="UniProtKB-UniRule"/>
</dbReference>
<evidence type="ECO:0000259" key="8">
    <source>
        <dbReference type="Pfam" id="PF01182"/>
    </source>
</evidence>
<evidence type="ECO:0000256" key="4">
    <source>
        <dbReference type="ARBA" id="ARBA00010662"/>
    </source>
</evidence>
<dbReference type="InterPro" id="IPR037171">
    <property type="entry name" value="NagB/RpiA_transferase-like"/>
</dbReference>
<evidence type="ECO:0000256" key="3">
    <source>
        <dbReference type="ARBA" id="ARBA00004961"/>
    </source>
</evidence>
<comment type="similarity">
    <text evidence="4 7">Belongs to the glucosamine/galactosamine-6-phosphate isomerase family. 6-phosphogluconolactonase subfamily.</text>
</comment>
<dbReference type="OrthoDB" id="9810967at2"/>
<dbReference type="GO" id="GO:0006098">
    <property type="term" value="P:pentose-phosphate shunt"/>
    <property type="evidence" value="ECO:0007669"/>
    <property type="project" value="UniProtKB-UniPathway"/>
</dbReference>
<reference evidence="9 10" key="2">
    <citation type="journal article" date="2014" name="Genome Announc.">
        <title>Complete Genome Sequence of the Subsurface, Mesophilic Sulfate-Reducing Bacterium Desulfovibrio aespoeensis Aspo-2.</title>
        <authorList>
            <person name="Pedersen K."/>
            <person name="Bengtsson A."/>
            <person name="Edlund J."/>
            <person name="Rabe L."/>
            <person name="Hazen T."/>
            <person name="Chakraborty R."/>
            <person name="Goodwin L."/>
            <person name="Shapiro N."/>
        </authorList>
    </citation>
    <scope>NUCLEOTIDE SEQUENCE [LARGE SCALE GENOMIC DNA]</scope>
    <source>
        <strain evidence="10">ATCC 700646 / DSM 10631 / Aspo-2</strain>
    </source>
</reference>
<feature type="domain" description="Glucosamine/galactosamine-6-phosphate isomerase" evidence="8">
    <location>
        <begin position="10"/>
        <end position="230"/>
    </location>
</feature>
<comment type="function">
    <text evidence="2 7">Hydrolysis of 6-phosphogluconolactone to 6-phosphogluconate.</text>
</comment>
<dbReference type="InterPro" id="IPR039104">
    <property type="entry name" value="6PGL"/>
</dbReference>
<evidence type="ECO:0000313" key="10">
    <source>
        <dbReference type="Proteomes" id="UP000002191"/>
    </source>
</evidence>
<dbReference type="SUPFAM" id="SSF100950">
    <property type="entry name" value="NagB/RpiA/CoA transferase-like"/>
    <property type="match status" value="1"/>
</dbReference>
<comment type="pathway">
    <text evidence="3 7">Carbohydrate degradation; pentose phosphate pathway; D-ribulose 5-phosphate from D-glucose 6-phosphate (oxidative stage): step 2/3.</text>
</comment>
<evidence type="ECO:0000256" key="1">
    <source>
        <dbReference type="ARBA" id="ARBA00000832"/>
    </source>
</evidence>
<dbReference type="EC" id="3.1.1.31" evidence="5 7"/>
<evidence type="ECO:0000256" key="2">
    <source>
        <dbReference type="ARBA" id="ARBA00002681"/>
    </source>
</evidence>
<evidence type="ECO:0000313" key="9">
    <source>
        <dbReference type="EMBL" id="ADU61553.1"/>
    </source>
</evidence>
<protein>
    <recommendedName>
        <fullName evidence="6 7">6-phosphogluconolactonase</fullName>
        <shortName evidence="7">6PGL</shortName>
        <ecNumber evidence="5 7">3.1.1.31</ecNumber>
    </recommendedName>
</protein>
<dbReference type="InterPro" id="IPR006148">
    <property type="entry name" value="Glc/Gal-6P_isomerase"/>
</dbReference>
<dbReference type="Gene3D" id="3.40.50.1360">
    <property type="match status" value="1"/>
</dbReference>
<dbReference type="HOGENOM" id="CLU_053947_2_0_7"/>
<dbReference type="EMBL" id="CP002431">
    <property type="protein sequence ID" value="ADU61553.1"/>
    <property type="molecule type" value="Genomic_DNA"/>
</dbReference>
<evidence type="ECO:0000256" key="5">
    <source>
        <dbReference type="ARBA" id="ARBA00013198"/>
    </source>
</evidence>
<organism evidence="9 10">
    <name type="scientific">Pseudodesulfovibrio aespoeensis (strain ATCC 700646 / DSM 10631 / Aspo-2)</name>
    <name type="common">Desulfovibrio aespoeensis</name>
    <dbReference type="NCBI Taxonomy" id="643562"/>
    <lineage>
        <taxon>Bacteria</taxon>
        <taxon>Pseudomonadati</taxon>
        <taxon>Thermodesulfobacteriota</taxon>
        <taxon>Desulfovibrionia</taxon>
        <taxon>Desulfovibrionales</taxon>
        <taxon>Desulfovibrionaceae</taxon>
    </lineage>
</organism>
<dbReference type="GO" id="GO:0005975">
    <property type="term" value="P:carbohydrate metabolic process"/>
    <property type="evidence" value="ECO:0007669"/>
    <property type="project" value="UniProtKB-UniRule"/>
</dbReference>
<gene>
    <name evidence="7" type="primary">pgl</name>
    <name evidence="9" type="ordered locus">Daes_0533</name>
</gene>
<dbReference type="CDD" id="cd01400">
    <property type="entry name" value="6PGL"/>
    <property type="match status" value="1"/>
</dbReference>
<dbReference type="RefSeq" id="WP_013513489.1">
    <property type="nucleotide sequence ID" value="NC_014844.1"/>
</dbReference>
<dbReference type="Pfam" id="PF01182">
    <property type="entry name" value="Glucosamine_iso"/>
    <property type="match status" value="1"/>
</dbReference>
<keyword evidence="10" id="KW-1185">Reference proteome</keyword>
<keyword evidence="7" id="KW-0378">Hydrolase</keyword>
<name>E6VY95_PSEA9</name>
<dbReference type="eggNOG" id="COG0363">
    <property type="taxonomic scope" value="Bacteria"/>
</dbReference>
<accession>E6VY95</accession>
<reference evidence="10" key="1">
    <citation type="submission" date="2010-12" db="EMBL/GenBank/DDBJ databases">
        <title>Complete sequence of Desulfovibrio aespoeensis Aspo-2.</title>
        <authorList>
            <consortium name="US DOE Joint Genome Institute"/>
            <person name="Lucas S."/>
            <person name="Copeland A."/>
            <person name="Lapidus A."/>
            <person name="Cheng J.-F."/>
            <person name="Goodwin L."/>
            <person name="Pitluck S."/>
            <person name="Chertkov O."/>
            <person name="Misra M."/>
            <person name="Detter J.C."/>
            <person name="Han C."/>
            <person name="Tapia R."/>
            <person name="Land M."/>
            <person name="Hauser L."/>
            <person name="Kyrpides N."/>
            <person name="Ivanova N."/>
            <person name="Ovchinnikova G."/>
            <person name="Pedersen K."/>
            <person name="Jagevall S."/>
            <person name="Hazen T."/>
            <person name="Woyke T."/>
        </authorList>
    </citation>
    <scope>NUCLEOTIDE SEQUENCE [LARGE SCALE GENOMIC DNA]</scope>
    <source>
        <strain evidence="10">ATCC 700646 / DSM 10631 / Aspo-2</strain>
    </source>
</reference>
<dbReference type="NCBIfam" id="TIGR01198">
    <property type="entry name" value="pgl"/>
    <property type="match status" value="1"/>
</dbReference>
<evidence type="ECO:0000256" key="6">
    <source>
        <dbReference type="ARBA" id="ARBA00020337"/>
    </source>
</evidence>
<dbReference type="AlphaFoldDB" id="E6VY95"/>
<dbReference type="PANTHER" id="PTHR11054:SF0">
    <property type="entry name" value="6-PHOSPHOGLUCONOLACTONASE"/>
    <property type="match status" value="1"/>
</dbReference>
<dbReference type="STRING" id="643562.Daes_0533"/>
<dbReference type="InterPro" id="IPR005900">
    <property type="entry name" value="6-phosphogluconolactonase_DevB"/>
</dbReference>
<sequence length="243" mass="26257">MAEFHVFADVEAQSRAAASLIVGLSHRALEARGRFTLALSGGSGPVRLMELLAGEPCRGSIPWDRTLIFWGDDRAVGPEHELSNFRLARERLLSRVPVPEANLVRIRGELGAVDAALELRLDLAECFGESAPPRFDLVLLGMGLDGHTASLFPGRPELDSAAWAEPVPAPDMEPRVERVTMTLPVLGAARTALFLVAGQDKRALVDQIRHDPTAPARYPAARVAAEQTLWYLDEAAAGPGRSD</sequence>